<proteinExistence type="inferred from homology"/>
<keyword evidence="3" id="KW-1185">Reference proteome</keyword>
<organism evidence="2 3">
    <name type="scientific">Paramarasmius palmivorus</name>
    <dbReference type="NCBI Taxonomy" id="297713"/>
    <lineage>
        <taxon>Eukaryota</taxon>
        <taxon>Fungi</taxon>
        <taxon>Dikarya</taxon>
        <taxon>Basidiomycota</taxon>
        <taxon>Agaricomycotina</taxon>
        <taxon>Agaricomycetes</taxon>
        <taxon>Agaricomycetidae</taxon>
        <taxon>Agaricales</taxon>
        <taxon>Marasmiineae</taxon>
        <taxon>Marasmiaceae</taxon>
        <taxon>Paramarasmius</taxon>
    </lineage>
</organism>
<dbReference type="GO" id="GO:0042602">
    <property type="term" value="F:riboflavin reductase (NADPH) activity"/>
    <property type="evidence" value="ECO:0007669"/>
    <property type="project" value="TreeGrafter"/>
</dbReference>
<evidence type="ECO:0000313" key="2">
    <source>
        <dbReference type="EMBL" id="KAK7053461.1"/>
    </source>
</evidence>
<protein>
    <recommendedName>
        <fullName evidence="4">NAD(P)-binding domain-containing protein</fullName>
    </recommendedName>
</protein>
<dbReference type="Proteomes" id="UP001383192">
    <property type="component" value="Unassembled WGS sequence"/>
</dbReference>
<comment type="caution">
    <text evidence="2">The sequence shown here is derived from an EMBL/GenBank/DDBJ whole genome shotgun (WGS) entry which is preliminary data.</text>
</comment>
<gene>
    <name evidence="2" type="ORF">VNI00_004087</name>
</gene>
<dbReference type="EMBL" id="JAYKXP010000010">
    <property type="protein sequence ID" value="KAK7053461.1"/>
    <property type="molecule type" value="Genomic_DNA"/>
</dbReference>
<dbReference type="InterPro" id="IPR036291">
    <property type="entry name" value="NAD(P)-bd_dom_sf"/>
</dbReference>
<dbReference type="PANTHER" id="PTHR43355:SF2">
    <property type="entry name" value="FLAVIN REDUCTASE (NADPH)"/>
    <property type="match status" value="1"/>
</dbReference>
<dbReference type="AlphaFoldDB" id="A0AAW0DQT3"/>
<comment type="similarity">
    <text evidence="1">Belongs to the avfA family.</text>
</comment>
<dbReference type="Gene3D" id="3.40.50.720">
    <property type="entry name" value="NAD(P)-binding Rossmann-like Domain"/>
    <property type="match status" value="1"/>
</dbReference>
<dbReference type="SUPFAM" id="SSF51735">
    <property type="entry name" value="NAD(P)-binding Rossmann-fold domains"/>
    <property type="match status" value="1"/>
</dbReference>
<sequence>MNVFAIGASRNIGYFSSIRLLDAGCSVTFLLRNTSVFDEDQVIKKYIASGKAHLIQGDALVQSDVAKGWQEAAKHGNIDLLLFTVGGTPKYNVRQGFVITPHNLVSKSLLNTLATIPSEQRPKVIVISSTGLTKTSHASLPFLLKPFYAHFLAEPHKDKVGVERIVHHCAGWTWNTEDDGEPSEDILGPNWTETPGLPQAGSLKDVLVIRPAFLTDGDCKAEKEGKAGYRVSEGELGAWTISRKDVAHFIADTALNKWSQYANKRISIAY</sequence>
<evidence type="ECO:0000256" key="1">
    <source>
        <dbReference type="ARBA" id="ARBA00038376"/>
    </source>
</evidence>
<reference evidence="2 3" key="1">
    <citation type="submission" date="2024-01" db="EMBL/GenBank/DDBJ databases">
        <title>A draft genome for a cacao thread blight-causing isolate of Paramarasmius palmivorus.</title>
        <authorList>
            <person name="Baruah I.K."/>
            <person name="Bukari Y."/>
            <person name="Amoako-Attah I."/>
            <person name="Meinhardt L.W."/>
            <person name="Bailey B.A."/>
            <person name="Cohen S.P."/>
        </authorList>
    </citation>
    <scope>NUCLEOTIDE SEQUENCE [LARGE SCALE GENOMIC DNA]</scope>
    <source>
        <strain evidence="2 3">GH-12</strain>
    </source>
</reference>
<dbReference type="GO" id="GO:0004074">
    <property type="term" value="F:biliverdin reductase [NAD(P)H] activity"/>
    <property type="evidence" value="ECO:0007669"/>
    <property type="project" value="TreeGrafter"/>
</dbReference>
<name>A0AAW0DQT3_9AGAR</name>
<evidence type="ECO:0008006" key="4">
    <source>
        <dbReference type="Google" id="ProtNLM"/>
    </source>
</evidence>
<evidence type="ECO:0000313" key="3">
    <source>
        <dbReference type="Proteomes" id="UP001383192"/>
    </source>
</evidence>
<dbReference type="PANTHER" id="PTHR43355">
    <property type="entry name" value="FLAVIN REDUCTASE (NADPH)"/>
    <property type="match status" value="1"/>
</dbReference>
<dbReference type="InterPro" id="IPR051606">
    <property type="entry name" value="Polyketide_Oxido-like"/>
</dbReference>
<accession>A0AAW0DQT3</accession>